<dbReference type="InterPro" id="IPR000259">
    <property type="entry name" value="Adhesion_dom_fimbrial"/>
</dbReference>
<dbReference type="Gene3D" id="2.60.40.1090">
    <property type="entry name" value="Fimbrial-type adhesion domain"/>
    <property type="match status" value="1"/>
</dbReference>
<dbReference type="InterPro" id="IPR050263">
    <property type="entry name" value="Bact_Fimbrial_Adh_Pro"/>
</dbReference>
<reference evidence="5 6" key="1">
    <citation type="journal article" date="2023" name="Int J Dairy Technol">
        <title>Genome based analysis of Pseudomonas paracarnis RQ057, a strain responsible for blue discoloration spoilage in processed cheese.</title>
        <authorList>
            <person name="Rodrigues Rd.S."/>
            <person name="Machado S.G."/>
            <person name="de Carvalho A.F."/>
            <person name="Nero L.A."/>
        </authorList>
    </citation>
    <scope>NUCLEOTIDE SEQUENCE [LARGE SCALE GENOMIC DNA]</scope>
    <source>
        <strain evidence="5 6">RQ057</strain>
    </source>
</reference>
<dbReference type="SUPFAM" id="SSF49401">
    <property type="entry name" value="Bacterial adhesins"/>
    <property type="match status" value="1"/>
</dbReference>
<keyword evidence="6" id="KW-1185">Reference proteome</keyword>
<organism evidence="5 6">
    <name type="scientific">Pseudomonas paracarnis</name>
    <dbReference type="NCBI Taxonomy" id="2750625"/>
    <lineage>
        <taxon>Bacteria</taxon>
        <taxon>Pseudomonadati</taxon>
        <taxon>Pseudomonadota</taxon>
        <taxon>Gammaproteobacteria</taxon>
        <taxon>Pseudomonadales</taxon>
        <taxon>Pseudomonadaceae</taxon>
        <taxon>Pseudomonas</taxon>
    </lineage>
</organism>
<gene>
    <name evidence="5" type="ORF">LLW09_27245</name>
</gene>
<dbReference type="RefSeq" id="WP_220381895.1">
    <property type="nucleotide sequence ID" value="NZ_JAEFBF010000023.1"/>
</dbReference>
<evidence type="ECO:0000313" key="5">
    <source>
        <dbReference type="EMBL" id="MEB3786234.1"/>
    </source>
</evidence>
<comment type="subcellular location">
    <subcellularLocation>
        <location evidence="1">Fimbrium</location>
    </subcellularLocation>
</comment>
<dbReference type="Proteomes" id="UP001336015">
    <property type="component" value="Unassembled WGS sequence"/>
</dbReference>
<evidence type="ECO:0000256" key="1">
    <source>
        <dbReference type="ARBA" id="ARBA00004561"/>
    </source>
</evidence>
<sequence>MSIPLALKNLGYLGIFIILLVYSSFSSALCQTDSTYINPTISELQLASNAAGKGGMLSSAWHEATIQLSCTEMSTGFSAQYKYGYFMSPTYAGATTLFEGEYYALWSTSDPDIFIIASIATPDGSFSPISSNQYAWSMKISKPDANNNIQEAIRVRVRYFSKLSLKPGPKVINEIQLLAGVVNGSGMPCTNIPGSGGLTNCYATTPTVFIRPVSFNVNSISCTLDAPALVKLRPLNISSLPSAGATVEVASFQLGASCDKAPVAYNVYYSMTDVNTPSNTSNNLTLAAIPDQASGVALQVLDDGQPVSFGLKGSLKSIGMMATTGGIQRKMLNVVYVRGNEMVKPGKVNAGVTVTLAYE</sequence>
<protein>
    <submittedName>
        <fullName evidence="5">Fimbrial protein</fullName>
    </submittedName>
</protein>
<proteinExistence type="inferred from homology"/>
<accession>A0ABU6C0Z2</accession>
<dbReference type="Pfam" id="PF00419">
    <property type="entry name" value="Fimbrial"/>
    <property type="match status" value="1"/>
</dbReference>
<evidence type="ECO:0000256" key="3">
    <source>
        <dbReference type="ARBA" id="ARBA00023263"/>
    </source>
</evidence>
<dbReference type="InterPro" id="IPR008966">
    <property type="entry name" value="Adhesion_dom_sf"/>
</dbReference>
<feature type="domain" description="Fimbrial-type adhesion" evidence="4">
    <location>
        <begin position="221"/>
        <end position="358"/>
    </location>
</feature>
<dbReference type="EMBL" id="JAJGWQ010000023">
    <property type="protein sequence ID" value="MEB3786234.1"/>
    <property type="molecule type" value="Genomic_DNA"/>
</dbReference>
<comment type="similarity">
    <text evidence="2">Belongs to the fimbrial protein family.</text>
</comment>
<evidence type="ECO:0000256" key="2">
    <source>
        <dbReference type="ARBA" id="ARBA00006671"/>
    </source>
</evidence>
<evidence type="ECO:0000259" key="4">
    <source>
        <dbReference type="Pfam" id="PF00419"/>
    </source>
</evidence>
<dbReference type="InterPro" id="IPR036937">
    <property type="entry name" value="Adhesion_dom_fimbrial_sf"/>
</dbReference>
<keyword evidence="3" id="KW-0281">Fimbrium</keyword>
<evidence type="ECO:0000313" key="6">
    <source>
        <dbReference type="Proteomes" id="UP001336015"/>
    </source>
</evidence>
<name>A0ABU6C0Z2_9PSED</name>
<comment type="caution">
    <text evidence="5">The sequence shown here is derived from an EMBL/GenBank/DDBJ whole genome shotgun (WGS) entry which is preliminary data.</text>
</comment>
<dbReference type="PANTHER" id="PTHR33420:SF14">
    <property type="entry name" value="TYPE 1 FIMBRIN D-MANNOSE SPECIFIC ADHESIN"/>
    <property type="match status" value="1"/>
</dbReference>
<dbReference type="PANTHER" id="PTHR33420">
    <property type="entry name" value="FIMBRIAL SUBUNIT ELFA-RELATED"/>
    <property type="match status" value="1"/>
</dbReference>